<keyword evidence="2" id="KW-0238">DNA-binding</keyword>
<dbReference type="AlphaFoldDB" id="A0A062V7J6"/>
<dbReference type="Proteomes" id="UP000027153">
    <property type="component" value="Unassembled WGS sequence"/>
</dbReference>
<organism evidence="2 3">
    <name type="scientific">Candidatus Methanoperedens nitratireducens</name>
    <dbReference type="NCBI Taxonomy" id="1392998"/>
    <lineage>
        <taxon>Archaea</taxon>
        <taxon>Methanobacteriati</taxon>
        <taxon>Methanobacteriota</taxon>
        <taxon>Stenosarchaea group</taxon>
        <taxon>Methanomicrobia</taxon>
        <taxon>Methanosarcinales</taxon>
        <taxon>ANME-2 cluster</taxon>
        <taxon>Candidatus Methanoperedentaceae</taxon>
        <taxon>Candidatus Methanoperedens</taxon>
    </lineage>
</organism>
<dbReference type="InterPro" id="IPR002145">
    <property type="entry name" value="CopG"/>
</dbReference>
<gene>
    <name evidence="2" type="ORF">ANME2D_01803</name>
</gene>
<dbReference type="Pfam" id="PF01402">
    <property type="entry name" value="RHH_1"/>
    <property type="match status" value="1"/>
</dbReference>
<name>A0A062V7J6_9EURY</name>
<feature type="domain" description="Ribbon-helix-helix protein CopG" evidence="1">
    <location>
        <begin position="5"/>
        <end position="44"/>
    </location>
</feature>
<accession>A0A062V7J6</accession>
<dbReference type="EMBL" id="JMIY01000004">
    <property type="protein sequence ID" value="KCZ71749.1"/>
    <property type="molecule type" value="Genomic_DNA"/>
</dbReference>
<evidence type="ECO:0000313" key="3">
    <source>
        <dbReference type="Proteomes" id="UP000027153"/>
    </source>
</evidence>
<dbReference type="CDD" id="cd22231">
    <property type="entry name" value="RHH_NikR_HicB-like"/>
    <property type="match status" value="1"/>
</dbReference>
<dbReference type="GO" id="GO:0003677">
    <property type="term" value="F:DNA binding"/>
    <property type="evidence" value="ECO:0007669"/>
    <property type="project" value="UniProtKB-KW"/>
</dbReference>
<dbReference type="InterPro" id="IPR010985">
    <property type="entry name" value="Ribbon_hlx_hlx"/>
</dbReference>
<dbReference type="OrthoDB" id="56938at2157"/>
<dbReference type="GO" id="GO:0006355">
    <property type="term" value="P:regulation of DNA-templated transcription"/>
    <property type="evidence" value="ECO:0007669"/>
    <property type="project" value="InterPro"/>
</dbReference>
<protein>
    <submittedName>
        <fullName evidence="2">Putative transcriptional regulator with CopG/Arc/MetJ DNA-binding domain and metal-binding domain</fullName>
    </submittedName>
</protein>
<evidence type="ECO:0000313" key="2">
    <source>
        <dbReference type="EMBL" id="KCZ71749.1"/>
    </source>
</evidence>
<reference evidence="2 3" key="1">
    <citation type="journal article" date="2013" name="Nature">
        <title>Anaerobic oxidation of methane coupled to nitrate reduction in a novel archaeal lineage.</title>
        <authorList>
            <person name="Haroon M.F."/>
            <person name="Hu S."/>
            <person name="Shi Y."/>
            <person name="Imelfort M."/>
            <person name="Keller J."/>
            <person name="Hugenholtz P."/>
            <person name="Yuan Z."/>
            <person name="Tyson G.W."/>
        </authorList>
    </citation>
    <scope>NUCLEOTIDE SEQUENCE [LARGE SCALE GENOMIC DNA]</scope>
    <source>
        <strain evidence="2 3">ANME-2d</strain>
    </source>
</reference>
<sequence length="76" mass="8954">MQMQRITLRLPEQQLKMIDMLVEYGEFPSASEAIRTAIRDLIDQRSEKLVGRIKLFEKAQEQSKNADSFLRLKDEQ</sequence>
<keyword evidence="3" id="KW-1185">Reference proteome</keyword>
<proteinExistence type="predicted"/>
<dbReference type="PANTHER" id="PTHR36215">
    <property type="entry name" value="BLL4998 PROTEIN"/>
    <property type="match status" value="1"/>
</dbReference>
<evidence type="ECO:0000259" key="1">
    <source>
        <dbReference type="Pfam" id="PF01402"/>
    </source>
</evidence>
<dbReference type="SUPFAM" id="SSF47598">
    <property type="entry name" value="Ribbon-helix-helix"/>
    <property type="match status" value="1"/>
</dbReference>
<dbReference type="InterPro" id="IPR013321">
    <property type="entry name" value="Arc_rbn_hlx_hlx"/>
</dbReference>
<dbReference type="Gene3D" id="1.10.1220.10">
    <property type="entry name" value="Met repressor-like"/>
    <property type="match status" value="1"/>
</dbReference>
<dbReference type="PANTHER" id="PTHR36215:SF1">
    <property type="entry name" value="BLL4998 PROTEIN"/>
    <property type="match status" value="1"/>
</dbReference>
<comment type="caution">
    <text evidence="2">The sequence shown here is derived from an EMBL/GenBank/DDBJ whole genome shotgun (WGS) entry which is preliminary data.</text>
</comment>
<dbReference type="RefSeq" id="WP_198527389.1">
    <property type="nucleotide sequence ID" value="NZ_JMIY01000004.1"/>
</dbReference>